<dbReference type="Pfam" id="PF06101">
    <property type="entry name" value="Vps62"/>
    <property type="match status" value="1"/>
</dbReference>
<accession>A0A7I8IC86</accession>
<dbReference type="AlphaFoldDB" id="A0A7I8IC86"/>
<protein>
    <submittedName>
        <fullName evidence="1">Uncharacterized protein</fullName>
    </submittedName>
</protein>
<dbReference type="PANTHER" id="PTHR48203:SF1">
    <property type="entry name" value="VACUOLAR PROTEIN SORTING-ASSOCIATED PROTEIN 62"/>
    <property type="match status" value="1"/>
</dbReference>
<evidence type="ECO:0000313" key="1">
    <source>
        <dbReference type="EMBL" id="CAA2615654.1"/>
    </source>
</evidence>
<evidence type="ECO:0000313" key="2">
    <source>
        <dbReference type="EMBL" id="CAA7390603.1"/>
    </source>
</evidence>
<dbReference type="Proteomes" id="UP000663760">
    <property type="component" value="Chromosome 2"/>
</dbReference>
<dbReference type="PANTHER" id="PTHR48203">
    <property type="entry name" value="BNAC01G40110D PROTEIN"/>
    <property type="match status" value="1"/>
</dbReference>
<name>A0A7I8IC86_SPIIN</name>
<dbReference type="EMBL" id="LR743589">
    <property type="protein sequence ID" value="CAA2615654.1"/>
    <property type="molecule type" value="Genomic_DNA"/>
</dbReference>
<evidence type="ECO:0000313" key="3">
    <source>
        <dbReference type="Proteomes" id="UP000663760"/>
    </source>
</evidence>
<dbReference type="OrthoDB" id="188042at2759"/>
<reference evidence="1" key="1">
    <citation type="submission" date="2019-12" db="EMBL/GenBank/DDBJ databases">
        <authorList>
            <person name="Scholz U."/>
            <person name="Mascher M."/>
            <person name="Fiebig A."/>
        </authorList>
    </citation>
    <scope>NUCLEOTIDE SEQUENCE</scope>
</reference>
<dbReference type="EMBL" id="LR746265">
    <property type="protein sequence ID" value="CAA7390603.1"/>
    <property type="molecule type" value="Genomic_DNA"/>
</dbReference>
<organism evidence="1">
    <name type="scientific">Spirodela intermedia</name>
    <name type="common">Intermediate duckweed</name>
    <dbReference type="NCBI Taxonomy" id="51605"/>
    <lineage>
        <taxon>Eukaryota</taxon>
        <taxon>Viridiplantae</taxon>
        <taxon>Streptophyta</taxon>
        <taxon>Embryophyta</taxon>
        <taxon>Tracheophyta</taxon>
        <taxon>Spermatophyta</taxon>
        <taxon>Magnoliopsida</taxon>
        <taxon>Liliopsida</taxon>
        <taxon>Araceae</taxon>
        <taxon>Lemnoideae</taxon>
        <taxon>Spirodela</taxon>
    </lineage>
</organism>
<keyword evidence="3" id="KW-1185">Reference proteome</keyword>
<dbReference type="InterPro" id="IPR009291">
    <property type="entry name" value="Vps62"/>
</dbReference>
<gene>
    <name evidence="1" type="ORF">SI7747_02001906</name>
    <name evidence="2" type="ORF">SI8410_02002065</name>
</gene>
<proteinExistence type="predicted"/>
<sequence length="574" mass="62854">MSDWSCFCWSSGTPQFVSYEPEPFSLPSSLPAWPEGGGFAKDIICIGELEVLQITKLQSVWSCSLLREESKGATFYKPVEIPAGFFCLGHYGQANHRPLHGFVLVAREVNSNKPADAQTGAAAEQPPLREPVDYSLVWSSNADWADDGFDGCGFFWLPSPPAGYRAMGFVVTDTPEKPPLGEVRCVRSDLTESLETHEVIFDGLAMAAPPSGSPFRAWTTRPRTRGMWETGLSVGTFFCSSKDPSDMEDLGIACLKNTSKSLAAMPNLDQVNALVKHYGPTVFFHPEEVYLPSSVPWFFKNGAVICRRGGGGGGVPIDSKGSNLPPGGGNDGEYWIDLADDRAEEVKRGNIDSAELYVHVKPAMGGTFTDLALWVFCPFNGPSTVKIGPVSFPMSRIGEHIGDWEHFTLRVSNFSGELWSVYFSQHSGGEWVDAGELEFVGGNRAAVYASKSGHASFPHAGDFLQGSEKLGIGIRNDAARSDFTVDSSVRYEIVAAEYLGGAVAEPCWLQYMREWGPTIVYSSRSELERIISFLPYNLRFSVESIFAKLPVELYGEEGPTGPKEKNMWEGDERS</sequence>